<organism evidence="1">
    <name type="scientific">Arundo donax</name>
    <name type="common">Giant reed</name>
    <name type="synonym">Donax arundinaceus</name>
    <dbReference type="NCBI Taxonomy" id="35708"/>
    <lineage>
        <taxon>Eukaryota</taxon>
        <taxon>Viridiplantae</taxon>
        <taxon>Streptophyta</taxon>
        <taxon>Embryophyta</taxon>
        <taxon>Tracheophyta</taxon>
        <taxon>Spermatophyta</taxon>
        <taxon>Magnoliopsida</taxon>
        <taxon>Liliopsida</taxon>
        <taxon>Poales</taxon>
        <taxon>Poaceae</taxon>
        <taxon>PACMAD clade</taxon>
        <taxon>Arundinoideae</taxon>
        <taxon>Arundineae</taxon>
        <taxon>Arundo</taxon>
    </lineage>
</organism>
<reference evidence="1" key="2">
    <citation type="journal article" date="2015" name="Data Brief">
        <title>Shoot transcriptome of the giant reed, Arundo donax.</title>
        <authorList>
            <person name="Barrero R.A."/>
            <person name="Guerrero F.D."/>
            <person name="Moolhuijzen P."/>
            <person name="Goolsby J.A."/>
            <person name="Tidwell J."/>
            <person name="Bellgard S.E."/>
            <person name="Bellgard M.I."/>
        </authorList>
    </citation>
    <scope>NUCLEOTIDE SEQUENCE</scope>
    <source>
        <tissue evidence="1">Shoot tissue taken approximately 20 cm above the soil surface</tissue>
    </source>
</reference>
<proteinExistence type="predicted"/>
<name>A0A0A8ZQ44_ARUDO</name>
<evidence type="ECO:0000313" key="1">
    <source>
        <dbReference type="EMBL" id="JAD39813.1"/>
    </source>
</evidence>
<dbReference type="EMBL" id="GBRH01258082">
    <property type="protein sequence ID" value="JAD39813.1"/>
    <property type="molecule type" value="Transcribed_RNA"/>
</dbReference>
<reference evidence="1" key="1">
    <citation type="submission" date="2014-09" db="EMBL/GenBank/DDBJ databases">
        <authorList>
            <person name="Magalhaes I.L.F."/>
            <person name="Oliveira U."/>
            <person name="Santos F.R."/>
            <person name="Vidigal T.H.D.A."/>
            <person name="Brescovit A.D."/>
            <person name="Santos A.J."/>
        </authorList>
    </citation>
    <scope>NUCLEOTIDE SEQUENCE</scope>
    <source>
        <tissue evidence="1">Shoot tissue taken approximately 20 cm above the soil surface</tissue>
    </source>
</reference>
<protein>
    <submittedName>
        <fullName evidence="1">Uncharacterized protein</fullName>
    </submittedName>
</protein>
<accession>A0A0A8ZQ44</accession>
<sequence>MAKLDHHPTMRILFYLYTVQVGQHNEVLEEVRLIFMVGKKT</sequence>
<dbReference type="AlphaFoldDB" id="A0A0A8ZQ44"/>